<dbReference type="PROSITE" id="PS50112">
    <property type="entry name" value="PAS"/>
    <property type="match status" value="1"/>
</dbReference>
<gene>
    <name evidence="2" type="ORF">MiSe_07140</name>
</gene>
<dbReference type="InterPro" id="IPR035965">
    <property type="entry name" value="PAS-like_dom_sf"/>
</dbReference>
<dbReference type="AlphaFoldDB" id="A0AAV3X5U6"/>
<organism evidence="2 3">
    <name type="scientific">Microseira wollei NIES-4236</name>
    <dbReference type="NCBI Taxonomy" id="2530354"/>
    <lineage>
        <taxon>Bacteria</taxon>
        <taxon>Bacillati</taxon>
        <taxon>Cyanobacteriota</taxon>
        <taxon>Cyanophyceae</taxon>
        <taxon>Oscillatoriophycideae</taxon>
        <taxon>Aerosakkonematales</taxon>
        <taxon>Aerosakkonemataceae</taxon>
        <taxon>Microseira</taxon>
    </lineage>
</organism>
<dbReference type="Proteomes" id="UP001050975">
    <property type="component" value="Unassembled WGS sequence"/>
</dbReference>
<keyword evidence="3" id="KW-1185">Reference proteome</keyword>
<dbReference type="RefSeq" id="WP_226574931.1">
    <property type="nucleotide sequence ID" value="NZ_BLAY01000007.1"/>
</dbReference>
<dbReference type="SUPFAM" id="SSF55785">
    <property type="entry name" value="PYP-like sensor domain (PAS domain)"/>
    <property type="match status" value="1"/>
</dbReference>
<proteinExistence type="predicted"/>
<evidence type="ECO:0000259" key="1">
    <source>
        <dbReference type="PROSITE" id="PS50112"/>
    </source>
</evidence>
<evidence type="ECO:0000313" key="2">
    <source>
        <dbReference type="EMBL" id="GET35966.1"/>
    </source>
</evidence>
<sequence length="239" mass="27180">MKYWVLDQIFNHASKPRQMEYLVVDENFSIKDISQQVQQFAEHATQVKLGKDIRDSFPELIGFEDILTAVLPARQDIFELTGIARVSERNEKSFQPNLIILLEDVTEKMISEQYLAQTIRETTRQSIALDACKNYLNQILTSMPEAFVTTSSGKIKTVNLAALELFGYGEAELIAQPILTLVADEKIAHKTCNSKFLKDLKTKNSQKIAVTFSPSTIQTEFNECQDFVYVVRELTSACR</sequence>
<dbReference type="InterPro" id="IPR000014">
    <property type="entry name" value="PAS"/>
</dbReference>
<name>A0AAV3X5U6_9CYAN</name>
<dbReference type="CDD" id="cd00130">
    <property type="entry name" value="PAS"/>
    <property type="match status" value="1"/>
</dbReference>
<protein>
    <submittedName>
        <fullName evidence="2">PAS fold-3 domain protein</fullName>
    </submittedName>
</protein>
<dbReference type="SMART" id="SM00091">
    <property type="entry name" value="PAS"/>
    <property type="match status" value="1"/>
</dbReference>
<reference evidence="2" key="1">
    <citation type="submission" date="2019-10" db="EMBL/GenBank/DDBJ databases">
        <title>Draft genome sequece of Microseira wollei NIES-4236.</title>
        <authorList>
            <person name="Yamaguchi H."/>
            <person name="Suzuki S."/>
            <person name="Kawachi M."/>
        </authorList>
    </citation>
    <scope>NUCLEOTIDE SEQUENCE</scope>
    <source>
        <strain evidence="2">NIES-4236</strain>
    </source>
</reference>
<dbReference type="EMBL" id="BLAY01000007">
    <property type="protein sequence ID" value="GET35966.1"/>
    <property type="molecule type" value="Genomic_DNA"/>
</dbReference>
<evidence type="ECO:0000313" key="3">
    <source>
        <dbReference type="Proteomes" id="UP001050975"/>
    </source>
</evidence>
<dbReference type="Pfam" id="PF13188">
    <property type="entry name" value="PAS_8"/>
    <property type="match status" value="1"/>
</dbReference>
<dbReference type="NCBIfam" id="TIGR00229">
    <property type="entry name" value="sensory_box"/>
    <property type="match status" value="1"/>
</dbReference>
<feature type="domain" description="PAS" evidence="1">
    <location>
        <begin position="147"/>
        <end position="185"/>
    </location>
</feature>
<comment type="caution">
    <text evidence="2">The sequence shown here is derived from an EMBL/GenBank/DDBJ whole genome shotgun (WGS) entry which is preliminary data.</text>
</comment>
<accession>A0AAV3X5U6</accession>
<dbReference type="Gene3D" id="3.30.450.20">
    <property type="entry name" value="PAS domain"/>
    <property type="match status" value="1"/>
</dbReference>